<evidence type="ECO:0000313" key="1">
    <source>
        <dbReference type="EMBL" id="CAB9501109.1"/>
    </source>
</evidence>
<gene>
    <name evidence="1" type="ORF">SEMRO_100_G051150.1</name>
</gene>
<reference evidence="1" key="1">
    <citation type="submission" date="2020-06" db="EMBL/GenBank/DDBJ databases">
        <authorList>
            <consortium name="Plant Systems Biology data submission"/>
        </authorList>
    </citation>
    <scope>NUCLEOTIDE SEQUENCE</scope>
    <source>
        <strain evidence="1">D6</strain>
    </source>
</reference>
<dbReference type="Gene3D" id="1.25.40.20">
    <property type="entry name" value="Ankyrin repeat-containing domain"/>
    <property type="match status" value="1"/>
</dbReference>
<dbReference type="EMBL" id="CAICTM010000099">
    <property type="protein sequence ID" value="CAB9501109.1"/>
    <property type="molecule type" value="Genomic_DNA"/>
</dbReference>
<comment type="caution">
    <text evidence="1">The sequence shown here is derived from an EMBL/GenBank/DDBJ whole genome shotgun (WGS) entry which is preliminary data.</text>
</comment>
<evidence type="ECO:0000313" key="2">
    <source>
        <dbReference type="Proteomes" id="UP001153069"/>
    </source>
</evidence>
<dbReference type="InterPro" id="IPR036770">
    <property type="entry name" value="Ankyrin_rpt-contain_sf"/>
</dbReference>
<sequence>MPLSEEEFADKDDNALFRSIKVKDWDKVRDLISKSTQQQENMTRTDNASSIANDAPLLRQLDVHENSALHAAIGYQAPDDIVLALINAYPEATAIHGANEWLPLHVAAMWGSSPSIMTALIQQHPEGLDDRGEGGIKGRTPRHFKDRFPHNKELLERSTAEWRAEAKST</sequence>
<proteinExistence type="predicted"/>
<organism evidence="1 2">
    <name type="scientific">Seminavis robusta</name>
    <dbReference type="NCBI Taxonomy" id="568900"/>
    <lineage>
        <taxon>Eukaryota</taxon>
        <taxon>Sar</taxon>
        <taxon>Stramenopiles</taxon>
        <taxon>Ochrophyta</taxon>
        <taxon>Bacillariophyta</taxon>
        <taxon>Bacillariophyceae</taxon>
        <taxon>Bacillariophycidae</taxon>
        <taxon>Naviculales</taxon>
        <taxon>Naviculaceae</taxon>
        <taxon>Seminavis</taxon>
    </lineage>
</organism>
<dbReference type="OrthoDB" id="38147at2759"/>
<keyword evidence="2" id="KW-1185">Reference proteome</keyword>
<evidence type="ECO:0008006" key="3">
    <source>
        <dbReference type="Google" id="ProtNLM"/>
    </source>
</evidence>
<dbReference type="Proteomes" id="UP001153069">
    <property type="component" value="Unassembled WGS sequence"/>
</dbReference>
<dbReference type="AlphaFoldDB" id="A0A9N8DJY6"/>
<accession>A0A9N8DJY6</accession>
<protein>
    <recommendedName>
        <fullName evidence="3">Ankyrin repeat protein</fullName>
    </recommendedName>
</protein>
<dbReference type="SUPFAM" id="SSF48403">
    <property type="entry name" value="Ankyrin repeat"/>
    <property type="match status" value="1"/>
</dbReference>
<name>A0A9N8DJY6_9STRA</name>